<evidence type="ECO:0000313" key="2">
    <source>
        <dbReference type="EMBL" id="KAF0287655.1"/>
    </source>
</evidence>
<accession>A0A6A4V231</accession>
<evidence type="ECO:0000259" key="1">
    <source>
        <dbReference type="PROSITE" id="PS50106"/>
    </source>
</evidence>
<dbReference type="EMBL" id="VIIS01002177">
    <property type="protein sequence ID" value="KAF0287655.1"/>
    <property type="molecule type" value="Genomic_DNA"/>
</dbReference>
<dbReference type="PROSITE" id="PS50106">
    <property type="entry name" value="PDZ"/>
    <property type="match status" value="1"/>
</dbReference>
<dbReference type="Proteomes" id="UP000440578">
    <property type="component" value="Unassembled WGS sequence"/>
</dbReference>
<comment type="caution">
    <text evidence="2">The sequence shown here is derived from an EMBL/GenBank/DDBJ whole genome shotgun (WGS) entry which is preliminary data.</text>
</comment>
<dbReference type="SUPFAM" id="SSF50156">
    <property type="entry name" value="PDZ domain-like"/>
    <property type="match status" value="1"/>
</dbReference>
<evidence type="ECO:0000313" key="3">
    <source>
        <dbReference type="Proteomes" id="UP000440578"/>
    </source>
</evidence>
<dbReference type="Gene3D" id="2.30.42.10">
    <property type="match status" value="1"/>
</dbReference>
<dbReference type="Pfam" id="PF00595">
    <property type="entry name" value="PDZ"/>
    <property type="match status" value="1"/>
</dbReference>
<organism evidence="2 3">
    <name type="scientific">Amphibalanus amphitrite</name>
    <name type="common">Striped barnacle</name>
    <name type="synonym">Balanus amphitrite</name>
    <dbReference type="NCBI Taxonomy" id="1232801"/>
    <lineage>
        <taxon>Eukaryota</taxon>
        <taxon>Metazoa</taxon>
        <taxon>Ecdysozoa</taxon>
        <taxon>Arthropoda</taxon>
        <taxon>Crustacea</taxon>
        <taxon>Multicrustacea</taxon>
        <taxon>Cirripedia</taxon>
        <taxon>Thoracica</taxon>
        <taxon>Thoracicalcarea</taxon>
        <taxon>Balanomorpha</taxon>
        <taxon>Balanoidea</taxon>
        <taxon>Balanidae</taxon>
        <taxon>Amphibalaninae</taxon>
        <taxon>Amphibalanus</taxon>
    </lineage>
</organism>
<dbReference type="InterPro" id="IPR036034">
    <property type="entry name" value="PDZ_sf"/>
</dbReference>
<name>A0A6A4V231_AMPAM</name>
<protein>
    <recommendedName>
        <fullName evidence="1">PDZ domain-containing protein</fullName>
    </recommendedName>
</protein>
<dbReference type="InterPro" id="IPR001478">
    <property type="entry name" value="PDZ"/>
</dbReference>
<keyword evidence="3" id="KW-1185">Reference proteome</keyword>
<gene>
    <name evidence="2" type="ORF">FJT64_013952</name>
</gene>
<sequence>MRSHSTGRSGDRSFTYFTLTAPDHNLFASKQFILKIISSFHLEVIAELFAQVIAGTASEGVLRVGDVITAIKGQDATCLSHQEATELFKSAGNQLDLVLAR</sequence>
<reference evidence="2 3" key="1">
    <citation type="submission" date="2019-07" db="EMBL/GenBank/DDBJ databases">
        <title>Draft genome assembly of a fouling barnacle, Amphibalanus amphitrite (Darwin, 1854): The first reference genome for Thecostraca.</title>
        <authorList>
            <person name="Kim W."/>
        </authorList>
    </citation>
    <scope>NUCLEOTIDE SEQUENCE [LARGE SCALE GENOMIC DNA]</scope>
    <source>
        <strain evidence="2">SNU_AA5</strain>
        <tissue evidence="2">Soma without cirri and trophi</tissue>
    </source>
</reference>
<dbReference type="AlphaFoldDB" id="A0A6A4V231"/>
<feature type="domain" description="PDZ" evidence="1">
    <location>
        <begin position="48"/>
        <end position="101"/>
    </location>
</feature>
<proteinExistence type="predicted"/>